<protein>
    <recommendedName>
        <fullName evidence="3">Methyltransferase type 11 domain-containing protein</fullName>
    </recommendedName>
</protein>
<dbReference type="Proteomes" id="UP000053029">
    <property type="component" value="Unassembled WGS sequence"/>
</dbReference>
<dbReference type="PANTHER" id="PTHR43036">
    <property type="entry name" value="OSJNBB0011N17.9 PROTEIN"/>
    <property type="match status" value="1"/>
</dbReference>
<dbReference type="RefSeq" id="XP_013283593.1">
    <property type="nucleotide sequence ID" value="XM_013428139.1"/>
</dbReference>
<proteinExistence type="predicted"/>
<dbReference type="GeneID" id="25305890"/>
<dbReference type="EMBL" id="KN846972">
    <property type="protein sequence ID" value="KIW79785.1"/>
    <property type="molecule type" value="Genomic_DNA"/>
</dbReference>
<dbReference type="OrthoDB" id="2013972at2759"/>
<accession>A0A0D2GMM1</accession>
<reference evidence="1 2" key="1">
    <citation type="submission" date="2015-01" db="EMBL/GenBank/DDBJ databases">
        <title>The Genome Sequence of Fonsecaea pedrosoi CBS 271.37.</title>
        <authorList>
            <consortium name="The Broad Institute Genomics Platform"/>
            <person name="Cuomo C."/>
            <person name="de Hoog S."/>
            <person name="Gorbushina A."/>
            <person name="Stielow B."/>
            <person name="Teixiera M."/>
            <person name="Abouelleil A."/>
            <person name="Chapman S.B."/>
            <person name="Priest M."/>
            <person name="Young S.K."/>
            <person name="Wortman J."/>
            <person name="Nusbaum C."/>
            <person name="Birren B."/>
        </authorList>
    </citation>
    <scope>NUCLEOTIDE SEQUENCE [LARGE SCALE GENOMIC DNA]</scope>
    <source>
        <strain evidence="1 2">CBS 271.37</strain>
    </source>
</reference>
<dbReference type="PANTHER" id="PTHR43036:SF2">
    <property type="entry name" value="OS04G0481300 PROTEIN"/>
    <property type="match status" value="1"/>
</dbReference>
<dbReference type="AlphaFoldDB" id="A0A0D2GMM1"/>
<evidence type="ECO:0008006" key="3">
    <source>
        <dbReference type="Google" id="ProtNLM"/>
    </source>
</evidence>
<gene>
    <name evidence="1" type="ORF">Z517_06400</name>
</gene>
<keyword evidence="2" id="KW-1185">Reference proteome</keyword>
<organism evidence="1 2">
    <name type="scientific">Fonsecaea pedrosoi CBS 271.37</name>
    <dbReference type="NCBI Taxonomy" id="1442368"/>
    <lineage>
        <taxon>Eukaryota</taxon>
        <taxon>Fungi</taxon>
        <taxon>Dikarya</taxon>
        <taxon>Ascomycota</taxon>
        <taxon>Pezizomycotina</taxon>
        <taxon>Eurotiomycetes</taxon>
        <taxon>Chaetothyriomycetidae</taxon>
        <taxon>Chaetothyriales</taxon>
        <taxon>Herpotrichiellaceae</taxon>
        <taxon>Fonsecaea</taxon>
    </lineage>
</organism>
<dbReference type="HOGENOM" id="CLU_072455_1_1_1"/>
<evidence type="ECO:0000313" key="2">
    <source>
        <dbReference type="Proteomes" id="UP000053029"/>
    </source>
</evidence>
<dbReference type="VEuPathDB" id="FungiDB:Z517_06400"/>
<name>A0A0D2GMM1_9EURO</name>
<sequence length="285" mass="32026">MSPTAIRINFRSMSLFSGLIAATRKMDSSPIAPRRYVPLNSEGPFPYSQEDLTPMEAGNDSNFYAAPRFVAHIDGNAINNVRSYYAQVLPRKGRILDFCSSWISHYPAEVTQAASSGELEVLGTGMNRAELSKNPVLTHWTVQDLNEDPQVHLPGPTEGKLDASTCVVSIDYLTKPVDVLGSIRQQTHQGGTVHLVISNRCFPTKVVGRWLKINEDERLKMVGDYLWWSGWRNIEIQTLVEGSFMTDPLWVVRGENIEGIDGEVEREWKWKAQGDSQQHVKEPVL</sequence>
<evidence type="ECO:0000313" key="1">
    <source>
        <dbReference type="EMBL" id="KIW79785.1"/>
    </source>
</evidence>